<dbReference type="EMBL" id="CAMGYJ010000005">
    <property type="protein sequence ID" value="CAI0418915.1"/>
    <property type="molecule type" value="Genomic_DNA"/>
</dbReference>
<dbReference type="AlphaFoldDB" id="A0AAV0KAL5"/>
<proteinExistence type="predicted"/>
<evidence type="ECO:0000313" key="1">
    <source>
        <dbReference type="EMBL" id="CAI0418915.1"/>
    </source>
</evidence>
<reference evidence="1" key="1">
    <citation type="submission" date="2022-08" db="EMBL/GenBank/DDBJ databases">
        <authorList>
            <person name="Gutierrez-Valencia J."/>
        </authorList>
    </citation>
    <scope>NUCLEOTIDE SEQUENCE</scope>
</reference>
<name>A0AAV0KAL5_9ROSI</name>
<sequence>MRPRLFRRRRFLPVDFLLRRGPGGGVVDDCLELGRRGGVLGGGGGVEAYSAAAGFSGKKEENRERVGREIG</sequence>
<evidence type="ECO:0000313" key="2">
    <source>
        <dbReference type="Proteomes" id="UP001154282"/>
    </source>
</evidence>
<dbReference type="Proteomes" id="UP001154282">
    <property type="component" value="Unassembled WGS sequence"/>
</dbReference>
<keyword evidence="2" id="KW-1185">Reference proteome</keyword>
<accession>A0AAV0KAL5</accession>
<comment type="caution">
    <text evidence="1">The sequence shown here is derived from an EMBL/GenBank/DDBJ whole genome shotgun (WGS) entry which is preliminary data.</text>
</comment>
<gene>
    <name evidence="1" type="ORF">LITE_LOCUS17798</name>
</gene>
<protein>
    <submittedName>
        <fullName evidence="1">Uncharacterized protein</fullName>
    </submittedName>
</protein>
<organism evidence="1 2">
    <name type="scientific">Linum tenue</name>
    <dbReference type="NCBI Taxonomy" id="586396"/>
    <lineage>
        <taxon>Eukaryota</taxon>
        <taxon>Viridiplantae</taxon>
        <taxon>Streptophyta</taxon>
        <taxon>Embryophyta</taxon>
        <taxon>Tracheophyta</taxon>
        <taxon>Spermatophyta</taxon>
        <taxon>Magnoliopsida</taxon>
        <taxon>eudicotyledons</taxon>
        <taxon>Gunneridae</taxon>
        <taxon>Pentapetalae</taxon>
        <taxon>rosids</taxon>
        <taxon>fabids</taxon>
        <taxon>Malpighiales</taxon>
        <taxon>Linaceae</taxon>
        <taxon>Linum</taxon>
    </lineage>
</organism>